<keyword evidence="2" id="KW-0732">Signal</keyword>
<protein>
    <submittedName>
        <fullName evidence="3">Uncharacterized protein</fullName>
    </submittedName>
</protein>
<reference evidence="3 4" key="1">
    <citation type="submission" date="2015-06" db="EMBL/GenBank/DDBJ databases">
        <title>Draft genome of the ant-associated black yeast Phialophora attae CBS 131958.</title>
        <authorList>
            <person name="Moreno L.F."/>
            <person name="Stielow B.J."/>
            <person name="de Hoog S."/>
            <person name="Vicente V.A."/>
            <person name="Weiss V.A."/>
            <person name="de Vries M."/>
            <person name="Cruz L.M."/>
            <person name="Souza E.M."/>
        </authorList>
    </citation>
    <scope>NUCLEOTIDE SEQUENCE [LARGE SCALE GENOMIC DNA]</scope>
    <source>
        <strain evidence="3 4">CBS 131958</strain>
    </source>
</reference>
<evidence type="ECO:0000313" key="3">
    <source>
        <dbReference type="EMBL" id="KPI35595.1"/>
    </source>
</evidence>
<dbReference type="EMBL" id="LFJN01000038">
    <property type="protein sequence ID" value="KPI35595.1"/>
    <property type="molecule type" value="Genomic_DNA"/>
</dbReference>
<sequence length="306" mass="32068">MHVFRSRWALLVACYASRTSAQGIQLVNGQIFTSGLAIINSPQPGTPMGGDTLHLSIEVSSNGRVPIPPFPDNFRAGIAGINIFLTSTTTGLNLTISNGTFQGWDRDVFDTPEFLCNGTMSNGEQDAGCQQIMLQESGSTVKHVNWVWPECLVGNGGADNGDCAAGGDLTDCLNGVARGAYNVSFHEALRVNGSDFYTITDLPIGSRTRYQAAPTLPKAKSGRAIRLPAGQVITDDTVTVVPPPAGNDDQDPPQDGDGNNILNPGNPGSGNLGPDGPGPADGAAVVQPLTEWLLCAIVFLAGWHLV</sequence>
<dbReference type="STRING" id="1664694.A0A0N1H2Q4"/>
<feature type="chain" id="PRO_5005873018" evidence="2">
    <location>
        <begin position="22"/>
        <end position="306"/>
    </location>
</feature>
<organism evidence="3 4">
    <name type="scientific">Cyphellophora attinorum</name>
    <dbReference type="NCBI Taxonomy" id="1664694"/>
    <lineage>
        <taxon>Eukaryota</taxon>
        <taxon>Fungi</taxon>
        <taxon>Dikarya</taxon>
        <taxon>Ascomycota</taxon>
        <taxon>Pezizomycotina</taxon>
        <taxon>Eurotiomycetes</taxon>
        <taxon>Chaetothyriomycetidae</taxon>
        <taxon>Chaetothyriales</taxon>
        <taxon>Cyphellophoraceae</taxon>
        <taxon>Cyphellophora</taxon>
    </lineage>
</organism>
<dbReference type="RefSeq" id="XP_017995558.1">
    <property type="nucleotide sequence ID" value="XM_018144957.1"/>
</dbReference>
<dbReference type="AlphaFoldDB" id="A0A0N1H2Q4"/>
<feature type="region of interest" description="Disordered" evidence="1">
    <location>
        <begin position="237"/>
        <end position="283"/>
    </location>
</feature>
<dbReference type="Proteomes" id="UP000038010">
    <property type="component" value="Unassembled WGS sequence"/>
</dbReference>
<comment type="caution">
    <text evidence="3">The sequence shown here is derived from an EMBL/GenBank/DDBJ whole genome shotgun (WGS) entry which is preliminary data.</text>
</comment>
<evidence type="ECO:0000256" key="2">
    <source>
        <dbReference type="SAM" id="SignalP"/>
    </source>
</evidence>
<feature type="signal peptide" evidence="2">
    <location>
        <begin position="1"/>
        <end position="21"/>
    </location>
</feature>
<proteinExistence type="predicted"/>
<dbReference type="GeneID" id="28736836"/>
<evidence type="ECO:0000256" key="1">
    <source>
        <dbReference type="SAM" id="MobiDB-lite"/>
    </source>
</evidence>
<dbReference type="OrthoDB" id="3267335at2759"/>
<keyword evidence="4" id="KW-1185">Reference proteome</keyword>
<dbReference type="VEuPathDB" id="FungiDB:AB675_4793"/>
<evidence type="ECO:0000313" key="4">
    <source>
        <dbReference type="Proteomes" id="UP000038010"/>
    </source>
</evidence>
<feature type="compositionally biased region" description="Low complexity" evidence="1">
    <location>
        <begin position="255"/>
        <end position="266"/>
    </location>
</feature>
<gene>
    <name evidence="3" type="ORF">AB675_4793</name>
</gene>
<accession>A0A0N1H2Q4</accession>
<name>A0A0N1H2Q4_9EURO</name>